<keyword evidence="3" id="KW-1185">Reference proteome</keyword>
<keyword evidence="1" id="KW-0812">Transmembrane</keyword>
<feature type="transmembrane region" description="Helical" evidence="1">
    <location>
        <begin position="112"/>
        <end position="131"/>
    </location>
</feature>
<keyword evidence="1" id="KW-0472">Membrane</keyword>
<evidence type="ECO:0000313" key="2">
    <source>
        <dbReference type="EMBL" id="KAF5194204.1"/>
    </source>
</evidence>
<reference evidence="2 3" key="1">
    <citation type="submission" date="2020-06" db="EMBL/GenBank/DDBJ databases">
        <title>Transcriptomic and genomic resources for Thalictrum thalictroides and T. hernandezii: Facilitating candidate gene discovery in an emerging model plant lineage.</title>
        <authorList>
            <person name="Arias T."/>
            <person name="Riano-Pachon D.M."/>
            <person name="Di Stilio V.S."/>
        </authorList>
    </citation>
    <scope>NUCLEOTIDE SEQUENCE [LARGE SCALE GENOMIC DNA]</scope>
    <source>
        <strain evidence="3">cv. WT478/WT964</strain>
        <tissue evidence="2">Leaves</tissue>
    </source>
</reference>
<protein>
    <submittedName>
        <fullName evidence="2">Uncharacterized protein</fullName>
    </submittedName>
</protein>
<proteinExistence type="predicted"/>
<keyword evidence="1" id="KW-1133">Transmembrane helix</keyword>
<feature type="non-terminal residue" evidence="2">
    <location>
        <position position="132"/>
    </location>
</feature>
<feature type="transmembrane region" description="Helical" evidence="1">
    <location>
        <begin position="17"/>
        <end position="37"/>
    </location>
</feature>
<gene>
    <name evidence="2" type="ORF">FRX31_016208</name>
</gene>
<evidence type="ECO:0000313" key="3">
    <source>
        <dbReference type="Proteomes" id="UP000554482"/>
    </source>
</evidence>
<evidence type="ECO:0000256" key="1">
    <source>
        <dbReference type="SAM" id="Phobius"/>
    </source>
</evidence>
<feature type="transmembrane region" description="Helical" evidence="1">
    <location>
        <begin position="77"/>
        <end position="100"/>
    </location>
</feature>
<dbReference type="EMBL" id="JABWDY010019033">
    <property type="protein sequence ID" value="KAF5194204.1"/>
    <property type="molecule type" value="Genomic_DNA"/>
</dbReference>
<feature type="transmembrane region" description="Helical" evidence="1">
    <location>
        <begin position="43"/>
        <end position="65"/>
    </location>
</feature>
<sequence>MDQNDVLENSIYQRNMIGFLSLCVITYIMGFVFGILGSSNLNIVFRVFLCCASILPLCVYCLSYIKTGNMRLANPYRLGFFIINFIQFNLLFFAGVKYVQPLVVPSHTGHRHWNNTTVTLGWFALIIAGIAL</sequence>
<dbReference type="AlphaFoldDB" id="A0A7J6W9U8"/>
<comment type="caution">
    <text evidence="2">The sequence shown here is derived from an EMBL/GenBank/DDBJ whole genome shotgun (WGS) entry which is preliminary data.</text>
</comment>
<organism evidence="2 3">
    <name type="scientific">Thalictrum thalictroides</name>
    <name type="common">Rue-anemone</name>
    <name type="synonym">Anemone thalictroides</name>
    <dbReference type="NCBI Taxonomy" id="46969"/>
    <lineage>
        <taxon>Eukaryota</taxon>
        <taxon>Viridiplantae</taxon>
        <taxon>Streptophyta</taxon>
        <taxon>Embryophyta</taxon>
        <taxon>Tracheophyta</taxon>
        <taxon>Spermatophyta</taxon>
        <taxon>Magnoliopsida</taxon>
        <taxon>Ranunculales</taxon>
        <taxon>Ranunculaceae</taxon>
        <taxon>Thalictroideae</taxon>
        <taxon>Thalictrum</taxon>
    </lineage>
</organism>
<name>A0A7J6W9U8_THATH</name>
<accession>A0A7J6W9U8</accession>
<dbReference type="Proteomes" id="UP000554482">
    <property type="component" value="Unassembled WGS sequence"/>
</dbReference>